<dbReference type="EMBL" id="JBIRGH010000009">
    <property type="protein sequence ID" value="MFH8586118.1"/>
    <property type="molecule type" value="Genomic_DNA"/>
</dbReference>
<evidence type="ECO:0000313" key="2">
    <source>
        <dbReference type="EMBL" id="MFH8586118.1"/>
    </source>
</evidence>
<reference evidence="2 3" key="1">
    <citation type="submission" date="2024-10" db="EMBL/GenBank/DDBJ databases">
        <title>The Natural Products Discovery Center: Release of the First 8490 Sequenced Strains for Exploring Actinobacteria Biosynthetic Diversity.</title>
        <authorList>
            <person name="Kalkreuter E."/>
            <person name="Kautsar S.A."/>
            <person name="Yang D."/>
            <person name="Bader C.D."/>
            <person name="Teijaro C.N."/>
            <person name="Fluegel L."/>
            <person name="Davis C.M."/>
            <person name="Simpson J.R."/>
            <person name="Lauterbach L."/>
            <person name="Steele A.D."/>
            <person name="Gui C."/>
            <person name="Meng S."/>
            <person name="Li G."/>
            <person name="Viehrig K."/>
            <person name="Ye F."/>
            <person name="Su P."/>
            <person name="Kiefer A.F."/>
            <person name="Nichols A."/>
            <person name="Cepeda A.J."/>
            <person name="Yan W."/>
            <person name="Fan B."/>
            <person name="Jiang Y."/>
            <person name="Adhikari A."/>
            <person name="Zheng C.-J."/>
            <person name="Schuster L."/>
            <person name="Cowan T.M."/>
            <person name="Smanski M.J."/>
            <person name="Chevrette M.G."/>
            <person name="De Carvalho L.P.S."/>
            <person name="Shen B."/>
        </authorList>
    </citation>
    <scope>NUCLEOTIDE SEQUENCE [LARGE SCALE GENOMIC DNA]</scope>
    <source>
        <strain evidence="2 3">NPDC018013</strain>
    </source>
</reference>
<dbReference type="PANTHER" id="PTHR42877:SF4">
    <property type="entry name" value="FAD_NAD(P)-BINDING DOMAIN-CONTAINING PROTEIN-RELATED"/>
    <property type="match status" value="1"/>
</dbReference>
<keyword evidence="2" id="KW-0560">Oxidoreductase</keyword>
<keyword evidence="3" id="KW-1185">Reference proteome</keyword>
<keyword evidence="2" id="KW-0503">Monooxygenase</keyword>
<evidence type="ECO:0000313" key="3">
    <source>
        <dbReference type="Proteomes" id="UP001610990"/>
    </source>
</evidence>
<dbReference type="PANTHER" id="PTHR42877">
    <property type="entry name" value="L-ORNITHINE N(5)-MONOOXYGENASE-RELATED"/>
    <property type="match status" value="1"/>
</dbReference>
<proteinExistence type="predicted"/>
<dbReference type="RefSeq" id="WP_397673141.1">
    <property type="nucleotide sequence ID" value="NZ_JBIRGH010000009.1"/>
</dbReference>
<dbReference type="SUPFAM" id="SSF51905">
    <property type="entry name" value="FAD/NAD(P)-binding domain"/>
    <property type="match status" value="2"/>
</dbReference>
<protein>
    <submittedName>
        <fullName evidence="2">Flavin-containing monooxygenase</fullName>
        <ecNumber evidence="2">1.14.13.-</ecNumber>
    </submittedName>
</protein>
<comment type="caution">
    <text evidence="2">The sequence shown here is derived from an EMBL/GenBank/DDBJ whole genome shotgun (WGS) entry which is preliminary data.</text>
</comment>
<dbReference type="EC" id="1.14.13.-" evidence="2"/>
<dbReference type="InterPro" id="IPR051209">
    <property type="entry name" value="FAD-bind_Monooxygenase_sf"/>
</dbReference>
<dbReference type="Gene3D" id="3.50.50.60">
    <property type="entry name" value="FAD/NAD(P)-binding domain"/>
    <property type="match status" value="2"/>
</dbReference>
<dbReference type="InterPro" id="IPR036188">
    <property type="entry name" value="FAD/NAD-bd_sf"/>
</dbReference>
<evidence type="ECO:0000256" key="1">
    <source>
        <dbReference type="SAM" id="MobiDB-lite"/>
    </source>
</evidence>
<dbReference type="GO" id="GO:0004497">
    <property type="term" value="F:monooxygenase activity"/>
    <property type="evidence" value="ECO:0007669"/>
    <property type="project" value="UniProtKB-KW"/>
</dbReference>
<organism evidence="2 3">
    <name type="scientific">Streptomyces celluloflavus</name>
    <dbReference type="NCBI Taxonomy" id="58344"/>
    <lineage>
        <taxon>Bacteria</taxon>
        <taxon>Bacillati</taxon>
        <taxon>Actinomycetota</taxon>
        <taxon>Actinomycetes</taxon>
        <taxon>Kitasatosporales</taxon>
        <taxon>Streptomycetaceae</taxon>
        <taxon>Streptomyces</taxon>
    </lineage>
</organism>
<dbReference type="PRINTS" id="PR00411">
    <property type="entry name" value="PNDRDTASEI"/>
</dbReference>
<gene>
    <name evidence="2" type="ORF">ACH4GP_17165</name>
</gene>
<dbReference type="Proteomes" id="UP001610990">
    <property type="component" value="Unassembled WGS sequence"/>
</dbReference>
<feature type="region of interest" description="Disordered" evidence="1">
    <location>
        <begin position="512"/>
        <end position="535"/>
    </location>
</feature>
<sequence>MSERAEISPASPASPASPPGRHVSVVIVGAGFAGLGTAIRLLQEGRRDLLILEQADEVGGTWRDNTYPGCACDVPSRLYSFSFAPNPEWSRRYAPQREIEQYLRRCVARYGLRPYLRLGCALEGAVWDAERQRWELRTGQGTLTAGSLVMAQGPLSEPAVPSLPGMDDFAGETFHSARWRHDLDLSDKRVGVIGTGASAIQFVPHLRRTARQVTVFQRTPPWIMPRHDRPVPEWRRRLFRLAPPAQRLARGWEYAVREAGLPALLGNRTMAAMGRKEALAHLHRQVADPVLRAKLTPDYALGCKRVLMSDDYYPALGAPNVDVVTERIARIEKNTVLTAPGTASGSASPTAADGVAHPVDVLIFGTGFRVTDTGYSQLLVGADGRTLHDVWQGSPQAYLGTTVAGFPNLFLMAGPNTGIGHTSLIYMIESQIDYLLDSLRFMRERRIGAMDVRADAQLAYNAGLQRRMAGTVWAAGGCAGWYQDRHGRITAIWPEPTWRFRRRTRSFDPERYTLTAARGGPPGPAPDRPTVRTAG</sequence>
<accession>A0ABW7RDH4</accession>
<name>A0ABW7RDH4_9ACTN</name>
<dbReference type="Pfam" id="PF13738">
    <property type="entry name" value="Pyr_redox_3"/>
    <property type="match status" value="1"/>
</dbReference>